<name>A0ABU1AGH9_9BACT</name>
<protein>
    <submittedName>
        <fullName evidence="1">DUF4838 domain-containing protein</fullName>
    </submittedName>
</protein>
<proteinExistence type="predicted"/>
<organism evidence="1 2">
    <name type="scientific">Thalassobacterium sedimentorum</name>
    <dbReference type="NCBI Taxonomy" id="3041258"/>
    <lineage>
        <taxon>Bacteria</taxon>
        <taxon>Pseudomonadati</taxon>
        <taxon>Verrucomicrobiota</taxon>
        <taxon>Opitutia</taxon>
        <taxon>Puniceicoccales</taxon>
        <taxon>Coraliomargaritaceae</taxon>
        <taxon>Thalassobacterium</taxon>
    </lineage>
</organism>
<evidence type="ECO:0000313" key="2">
    <source>
        <dbReference type="Proteomes" id="UP001243717"/>
    </source>
</evidence>
<keyword evidence="2" id="KW-1185">Reference proteome</keyword>
<dbReference type="InterPro" id="IPR032287">
    <property type="entry name" value="DUF4838"/>
</dbReference>
<evidence type="ECO:0000313" key="1">
    <source>
        <dbReference type="EMBL" id="MDQ8193932.1"/>
    </source>
</evidence>
<comment type="caution">
    <text evidence="1">The sequence shown here is derived from an EMBL/GenBank/DDBJ whole genome shotgun (WGS) entry which is preliminary data.</text>
</comment>
<dbReference type="Pfam" id="PF16126">
    <property type="entry name" value="DUF4838"/>
    <property type="match status" value="1"/>
</dbReference>
<reference evidence="1 2" key="1">
    <citation type="submission" date="2023-04" db="EMBL/GenBank/DDBJ databases">
        <title>A novel bacteria isolated from coastal sediment.</title>
        <authorList>
            <person name="Liu X.-J."/>
            <person name="Du Z.-J."/>
        </authorList>
    </citation>
    <scope>NUCLEOTIDE SEQUENCE [LARGE SCALE GENOMIC DNA]</scope>
    <source>
        <strain evidence="1 2">SDUM461004</strain>
    </source>
</reference>
<dbReference type="EMBL" id="JARXIC010000007">
    <property type="protein sequence ID" value="MDQ8193932.1"/>
    <property type="molecule type" value="Genomic_DNA"/>
</dbReference>
<accession>A0ABU1AGH9</accession>
<sequence length="819" mass="93376">MNCVYSLSLAFICILLRLCANILAKFYRVLFCVVLVVFLGQFCTASQERRAQSWKPEYPLGSGRFTLAEIDTIVLPGPVTKPLKASLHDFQELLAASYGQSPQIVYEGRPKNALYLLLSEDGGQTGGAFSITRDRTRIMVRGADESAWRHALYAIMEDMLGARWYWADELGFEWAAVTRLFFPDRPWCEEPSFVQRRFHPVSTDFARRNRLNSIYSFNHNLARVFTQELFEQHPEVFAEVNGRRKAPRGHGGTDPQPDFTEHRAVELAAQAALSHFRAHPESTSFSLSINDNVLFDTGPATEASVRPLRYFRGRPNYTDLVFTFMNRVAELVFDEGGAWTSSKGEDRYLTALAYYWTEPAPSIPIHPRVMPVLTSDRAQWHDPAFRQQDRQLIRAWVDSGAERVATWDYYFGAPYPYPRQFNQWVGESLRFMADEGVDVFFSQLPAFWGLDGAKAWLGAKLLWDAQQEVGVLLDEYYERFFGVASMPMRAFYELAENYRNEHEGQAEWIKLYKDESSIALFSSQVLQQMRDQLSAAERILREAAPVSPPGRLDAGRFLARVKVVSEAFRLTELYAAFNQSRLALVSACLDAAPKARIEALLHAYRDADTAYRSYFEAYFDDASVYAPVRKHLELGQSSPERLARGVLEGAPEEFRSLSQDASLQHVGEELRNFLGPTLPEVEGWNFDYRASEHFKVEASHHASGRDAGLRVSGADIVSIFRTFPVVSNKSYALRLTGSWKVSLDNRVHLHVIWLDREGRTLQAEMPLRLPIEHRAEPVPIHLPFDAPSNAYDLRVRIVVSRQYPGDYLDLSELDFGLTW</sequence>
<gene>
    <name evidence="1" type="ORF">QEH59_05820</name>
</gene>
<dbReference type="Proteomes" id="UP001243717">
    <property type="component" value="Unassembled WGS sequence"/>
</dbReference>